<reference evidence="2" key="1">
    <citation type="submission" date="2020-12" db="EMBL/GenBank/DDBJ databases">
        <authorList>
            <person name="Iha C."/>
        </authorList>
    </citation>
    <scope>NUCLEOTIDE SEQUENCE</scope>
</reference>
<evidence type="ECO:0000259" key="1">
    <source>
        <dbReference type="Pfam" id="PF00149"/>
    </source>
</evidence>
<dbReference type="AlphaFoldDB" id="A0A8S1JAQ2"/>
<protein>
    <recommendedName>
        <fullName evidence="1">Calcineurin-like phosphoesterase domain-containing protein</fullName>
    </recommendedName>
</protein>
<evidence type="ECO:0000313" key="3">
    <source>
        <dbReference type="Proteomes" id="UP000708148"/>
    </source>
</evidence>
<evidence type="ECO:0000313" key="2">
    <source>
        <dbReference type="EMBL" id="CAD7704140.1"/>
    </source>
</evidence>
<dbReference type="PANTHER" id="PTHR47680:SF2">
    <property type="entry name" value="SHEWANELLA-LIKE PROTEIN PHOSPHATASE 2"/>
    <property type="match status" value="1"/>
</dbReference>
<dbReference type="InterPro" id="IPR006186">
    <property type="entry name" value="Ser/Thr-sp_prot-phosphatase"/>
</dbReference>
<dbReference type="InterPro" id="IPR029052">
    <property type="entry name" value="Metallo-depent_PP-like"/>
</dbReference>
<dbReference type="SUPFAM" id="SSF56300">
    <property type="entry name" value="Metallo-dependent phosphatases"/>
    <property type="match status" value="1"/>
</dbReference>
<keyword evidence="3" id="KW-1185">Reference proteome</keyword>
<sequence>MGILSWLSSFQAPKKDFCSDEFRPLWSSFVDCFVDSIHARMMPASPPSEQEVTELPSVLPAAKRLIAIGDLHGDFEKTRQAFQLGGLADKDDNWIGGDTICVQVGDQLDRGDHEVSILYYLERLQRQASRAGGALHVMNGNHETMNMNGRFKYCTEAQDDRCEDGATRFQGTKLGTICPST</sequence>
<dbReference type="PRINTS" id="PR00114">
    <property type="entry name" value="STPHPHTASE"/>
</dbReference>
<dbReference type="OrthoDB" id="5976022at2759"/>
<proteinExistence type="predicted"/>
<dbReference type="Proteomes" id="UP000708148">
    <property type="component" value="Unassembled WGS sequence"/>
</dbReference>
<dbReference type="Gene3D" id="3.60.21.10">
    <property type="match status" value="1"/>
</dbReference>
<gene>
    <name evidence="2" type="ORF">OSTQU699_LOCUS9497</name>
</gene>
<comment type="caution">
    <text evidence="2">The sequence shown here is derived from an EMBL/GenBank/DDBJ whole genome shotgun (WGS) entry which is preliminary data.</text>
</comment>
<organism evidence="2 3">
    <name type="scientific">Ostreobium quekettii</name>
    <dbReference type="NCBI Taxonomy" id="121088"/>
    <lineage>
        <taxon>Eukaryota</taxon>
        <taxon>Viridiplantae</taxon>
        <taxon>Chlorophyta</taxon>
        <taxon>core chlorophytes</taxon>
        <taxon>Ulvophyceae</taxon>
        <taxon>TCBD clade</taxon>
        <taxon>Bryopsidales</taxon>
        <taxon>Ostreobineae</taxon>
        <taxon>Ostreobiaceae</taxon>
        <taxon>Ostreobium</taxon>
    </lineage>
</organism>
<dbReference type="GO" id="GO:0016787">
    <property type="term" value="F:hydrolase activity"/>
    <property type="evidence" value="ECO:0007669"/>
    <property type="project" value="InterPro"/>
</dbReference>
<dbReference type="Pfam" id="PF00149">
    <property type="entry name" value="Metallophos"/>
    <property type="match status" value="1"/>
</dbReference>
<accession>A0A8S1JAQ2</accession>
<dbReference type="PANTHER" id="PTHR47680">
    <property type="entry name" value="SHEWANELLA-LIKE PROTEIN PHOSPHATASE 2"/>
    <property type="match status" value="1"/>
</dbReference>
<dbReference type="InterPro" id="IPR004843">
    <property type="entry name" value="Calcineurin-like_PHP"/>
</dbReference>
<name>A0A8S1JAQ2_9CHLO</name>
<dbReference type="EMBL" id="CAJHUC010002656">
    <property type="protein sequence ID" value="CAD7704140.1"/>
    <property type="molecule type" value="Genomic_DNA"/>
</dbReference>
<feature type="domain" description="Calcineurin-like phosphoesterase" evidence="1">
    <location>
        <begin position="64"/>
        <end position="151"/>
    </location>
</feature>